<dbReference type="KEGG" id="rhoz:GXP67_17670"/>
<accession>A0A6C0GK52</accession>
<keyword evidence="2" id="KW-0963">Cytoplasm</keyword>
<gene>
    <name evidence="7" type="primary">ric</name>
    <name evidence="7" type="ORF">GXP67_17670</name>
</gene>
<dbReference type="PANTHER" id="PTHR36438">
    <property type="entry name" value="IRON-SULFUR CLUSTER REPAIR PROTEIN YTFE"/>
    <property type="match status" value="1"/>
</dbReference>
<proteinExistence type="predicted"/>
<evidence type="ECO:0000256" key="2">
    <source>
        <dbReference type="ARBA" id="ARBA00022490"/>
    </source>
</evidence>
<dbReference type="NCBIfam" id="TIGR03652">
    <property type="entry name" value="FeS_repair_RIC"/>
    <property type="match status" value="1"/>
</dbReference>
<feature type="domain" description="Hemerythrin-like" evidence="5">
    <location>
        <begin position="153"/>
        <end position="303"/>
    </location>
</feature>
<dbReference type="Pfam" id="PF10006">
    <property type="entry name" value="DUF2249"/>
    <property type="match status" value="1"/>
</dbReference>
<dbReference type="Pfam" id="PF04405">
    <property type="entry name" value="ScdA_N"/>
    <property type="match status" value="1"/>
</dbReference>
<dbReference type="EMBL" id="CP048222">
    <property type="protein sequence ID" value="QHT68339.1"/>
    <property type="molecule type" value="Genomic_DNA"/>
</dbReference>
<keyword evidence="4" id="KW-0408">Iron</keyword>
<reference evidence="7 8" key="1">
    <citation type="submission" date="2020-01" db="EMBL/GenBank/DDBJ databases">
        <authorList>
            <person name="Kim M.K."/>
        </authorList>
    </citation>
    <scope>NUCLEOTIDE SEQUENCE [LARGE SCALE GENOMIC DNA]</scope>
    <source>
        <strain evidence="7 8">172606-1</strain>
    </source>
</reference>
<sequence>MNTELDVRKIEPRFKHPFIFQNFDQLLHGEILTLVNDHDPLPLYHQFKTERNGIFDWNYEEKGPALWKVKITKKLVSDETVADLARQFPNALPVFKKLHIDFCCNGNRLFTEACEEAGLDPRQVKLQVIESTEKPPLHFRAEDWSPAFLADYIVQNHHKYVKDTVPQLEALLEKVENVHGKEHPEIHSIHACFVSLAIELLQHMQKEEQILFPAIKQLVKNKQNNEVNGSFPFQTIRNPIAAMENEHAGAGEDMESIRKLTNNFTPPADACQSYRLLYKQLEEFEDDLHQHVHLENNLLFPKAIQLEKEMQ</sequence>
<dbReference type="PANTHER" id="PTHR36438:SF1">
    <property type="entry name" value="IRON-SULFUR CLUSTER REPAIR PROTEIN YTFE"/>
    <property type="match status" value="1"/>
</dbReference>
<comment type="subcellular location">
    <subcellularLocation>
        <location evidence="1">Cytoplasm</location>
    </subcellularLocation>
</comment>
<evidence type="ECO:0000259" key="6">
    <source>
        <dbReference type="Pfam" id="PF10006"/>
    </source>
</evidence>
<evidence type="ECO:0000256" key="3">
    <source>
        <dbReference type="ARBA" id="ARBA00022723"/>
    </source>
</evidence>
<dbReference type="GO" id="GO:0005737">
    <property type="term" value="C:cytoplasm"/>
    <property type="evidence" value="ECO:0007669"/>
    <property type="project" value="UniProtKB-SubCell"/>
</dbReference>
<dbReference type="Proteomes" id="UP000480178">
    <property type="component" value="Chromosome"/>
</dbReference>
<evidence type="ECO:0000259" key="5">
    <source>
        <dbReference type="Pfam" id="PF01814"/>
    </source>
</evidence>
<evidence type="ECO:0000313" key="7">
    <source>
        <dbReference type="EMBL" id="QHT68339.1"/>
    </source>
</evidence>
<dbReference type="CDD" id="cd12108">
    <property type="entry name" value="Hr-like"/>
    <property type="match status" value="1"/>
</dbReference>
<feature type="domain" description="DUF2249" evidence="6">
    <location>
        <begin position="4"/>
        <end position="73"/>
    </location>
</feature>
<dbReference type="RefSeq" id="WP_162444353.1">
    <property type="nucleotide sequence ID" value="NZ_CP048222.1"/>
</dbReference>
<protein>
    <submittedName>
        <fullName evidence="7">Iron-sulfur cluster repair di-iron protein</fullName>
    </submittedName>
</protein>
<dbReference type="GO" id="GO:0046872">
    <property type="term" value="F:metal ion binding"/>
    <property type="evidence" value="ECO:0007669"/>
    <property type="project" value="UniProtKB-KW"/>
</dbReference>
<evidence type="ECO:0000256" key="1">
    <source>
        <dbReference type="ARBA" id="ARBA00004496"/>
    </source>
</evidence>
<evidence type="ECO:0000313" key="8">
    <source>
        <dbReference type="Proteomes" id="UP000480178"/>
    </source>
</evidence>
<dbReference type="InterPro" id="IPR019903">
    <property type="entry name" value="RIC_family"/>
</dbReference>
<dbReference type="InterPro" id="IPR012312">
    <property type="entry name" value="Hemerythrin-like"/>
</dbReference>
<keyword evidence="8" id="KW-1185">Reference proteome</keyword>
<keyword evidence="3" id="KW-0479">Metal-binding</keyword>
<organism evidence="7 8">
    <name type="scientific">Rhodocytophaga rosea</name>
    <dbReference type="NCBI Taxonomy" id="2704465"/>
    <lineage>
        <taxon>Bacteria</taxon>
        <taxon>Pseudomonadati</taxon>
        <taxon>Bacteroidota</taxon>
        <taxon>Cytophagia</taxon>
        <taxon>Cytophagales</taxon>
        <taxon>Rhodocytophagaceae</taxon>
        <taxon>Rhodocytophaga</taxon>
    </lineage>
</organism>
<name>A0A6C0GK52_9BACT</name>
<dbReference type="Pfam" id="PF01814">
    <property type="entry name" value="Hemerythrin"/>
    <property type="match status" value="1"/>
</dbReference>
<dbReference type="InterPro" id="IPR018720">
    <property type="entry name" value="DUF2249"/>
</dbReference>
<evidence type="ECO:0000256" key="4">
    <source>
        <dbReference type="ARBA" id="ARBA00023004"/>
    </source>
</evidence>
<dbReference type="AlphaFoldDB" id="A0A6C0GK52"/>
<dbReference type="Gene3D" id="1.20.120.520">
    <property type="entry name" value="nmb1532 protein domain like"/>
    <property type="match status" value="1"/>
</dbReference>